<sequence length="142" mass="15607">MRLTAFTDYGLRTLIYLACLPPEQLSSVSEVSNTYQVSQNHMVKVVGQLRKLGYIEAYRGKNGGITLAKPAEEICIGEVIVALENHLDGVDCAGTKCRLQPACQLRQALNEGMQAFVDVMNQYSLADVTADKERIKPLLFGA</sequence>
<dbReference type="GO" id="GO:0005829">
    <property type="term" value="C:cytosol"/>
    <property type="evidence" value="ECO:0007669"/>
    <property type="project" value="TreeGrafter"/>
</dbReference>
<dbReference type="InterPro" id="IPR030489">
    <property type="entry name" value="TR_Rrf2-type_CS"/>
</dbReference>
<proteinExistence type="predicted"/>
<name>A0A437Q949_9GAMM</name>
<dbReference type="RefSeq" id="WP_127693923.1">
    <property type="nucleotide sequence ID" value="NZ_SACQ01000003.1"/>
</dbReference>
<dbReference type="InterPro" id="IPR036388">
    <property type="entry name" value="WH-like_DNA-bd_sf"/>
</dbReference>
<keyword evidence="1" id="KW-0238">DNA-binding</keyword>
<dbReference type="GO" id="GO:0003677">
    <property type="term" value="F:DNA binding"/>
    <property type="evidence" value="ECO:0007669"/>
    <property type="project" value="UniProtKB-KW"/>
</dbReference>
<organism evidence="2 3">
    <name type="scientific">Neptunomonas marina</name>
    <dbReference type="NCBI Taxonomy" id="1815562"/>
    <lineage>
        <taxon>Bacteria</taxon>
        <taxon>Pseudomonadati</taxon>
        <taxon>Pseudomonadota</taxon>
        <taxon>Gammaproteobacteria</taxon>
        <taxon>Oceanospirillales</taxon>
        <taxon>Oceanospirillaceae</taxon>
        <taxon>Neptunomonas</taxon>
    </lineage>
</organism>
<gene>
    <name evidence="2" type="ORF">EOE65_08715</name>
</gene>
<comment type="caution">
    <text evidence="2">The sequence shown here is derived from an EMBL/GenBank/DDBJ whole genome shotgun (WGS) entry which is preliminary data.</text>
</comment>
<dbReference type="NCBIfam" id="TIGR00738">
    <property type="entry name" value="rrf2_super"/>
    <property type="match status" value="1"/>
</dbReference>
<dbReference type="GO" id="GO:0003700">
    <property type="term" value="F:DNA-binding transcription factor activity"/>
    <property type="evidence" value="ECO:0007669"/>
    <property type="project" value="TreeGrafter"/>
</dbReference>
<dbReference type="InterPro" id="IPR036390">
    <property type="entry name" value="WH_DNA-bd_sf"/>
</dbReference>
<dbReference type="PANTHER" id="PTHR33221:SF4">
    <property type="entry name" value="HTH-TYPE TRANSCRIPTIONAL REPRESSOR NSRR"/>
    <property type="match status" value="1"/>
</dbReference>
<evidence type="ECO:0000256" key="1">
    <source>
        <dbReference type="ARBA" id="ARBA00023125"/>
    </source>
</evidence>
<dbReference type="Gene3D" id="1.10.10.10">
    <property type="entry name" value="Winged helix-like DNA-binding domain superfamily/Winged helix DNA-binding domain"/>
    <property type="match status" value="1"/>
</dbReference>
<dbReference type="SUPFAM" id="SSF46785">
    <property type="entry name" value="Winged helix' DNA-binding domain"/>
    <property type="match status" value="1"/>
</dbReference>
<dbReference type="Proteomes" id="UP000282818">
    <property type="component" value="Unassembled WGS sequence"/>
</dbReference>
<dbReference type="PANTHER" id="PTHR33221">
    <property type="entry name" value="WINGED HELIX-TURN-HELIX TRANSCRIPTIONAL REGULATOR, RRF2 FAMILY"/>
    <property type="match status" value="1"/>
</dbReference>
<protein>
    <submittedName>
        <fullName evidence="2">Rrf2 family transcriptional regulator</fullName>
    </submittedName>
</protein>
<dbReference type="PROSITE" id="PS51197">
    <property type="entry name" value="HTH_RRF2_2"/>
    <property type="match status" value="1"/>
</dbReference>
<dbReference type="AlphaFoldDB" id="A0A437Q949"/>
<accession>A0A437Q949</accession>
<evidence type="ECO:0000313" key="3">
    <source>
        <dbReference type="Proteomes" id="UP000282818"/>
    </source>
</evidence>
<reference evidence="2 3" key="1">
    <citation type="submission" date="2019-01" db="EMBL/GenBank/DDBJ databases">
        <authorList>
            <person name="Chen W.-M."/>
        </authorList>
    </citation>
    <scope>NUCLEOTIDE SEQUENCE [LARGE SCALE GENOMIC DNA]</scope>
    <source>
        <strain evidence="2 3">HPM-16</strain>
    </source>
</reference>
<dbReference type="InterPro" id="IPR000944">
    <property type="entry name" value="Tscrpt_reg_Rrf2"/>
</dbReference>
<keyword evidence="3" id="KW-1185">Reference proteome</keyword>
<dbReference type="EMBL" id="SACQ01000003">
    <property type="protein sequence ID" value="RVU31078.1"/>
    <property type="molecule type" value="Genomic_DNA"/>
</dbReference>
<dbReference type="PROSITE" id="PS01332">
    <property type="entry name" value="HTH_RRF2_1"/>
    <property type="match status" value="1"/>
</dbReference>
<evidence type="ECO:0000313" key="2">
    <source>
        <dbReference type="EMBL" id="RVU31078.1"/>
    </source>
</evidence>
<dbReference type="Pfam" id="PF02082">
    <property type="entry name" value="Rrf2"/>
    <property type="match status" value="1"/>
</dbReference>